<organism evidence="2 3">
    <name type="scientific">Terriglobus saanensis (strain ATCC BAA-1853 / DSM 23119 / SP1PR4)</name>
    <dbReference type="NCBI Taxonomy" id="401053"/>
    <lineage>
        <taxon>Bacteria</taxon>
        <taxon>Pseudomonadati</taxon>
        <taxon>Acidobacteriota</taxon>
        <taxon>Terriglobia</taxon>
        <taxon>Terriglobales</taxon>
        <taxon>Acidobacteriaceae</taxon>
        <taxon>Terriglobus</taxon>
    </lineage>
</organism>
<dbReference type="KEGG" id="tsa:AciPR4_3890"/>
<dbReference type="AlphaFoldDB" id="E8V2U2"/>
<name>E8V2U2_TERSS</name>
<evidence type="ECO:0000313" key="3">
    <source>
        <dbReference type="Proteomes" id="UP000006844"/>
    </source>
</evidence>
<feature type="chain" id="PRO_5003228930" description="Lipoprotein" evidence="1">
    <location>
        <begin position="22"/>
        <end position="234"/>
    </location>
</feature>
<sequence>MKKYFWILLFCLAGQSFIAQTLIKGHRVGETIEEFLQTAPAIQTQLATCHTSKPRPLTPDEVSKMSQIQVQLLAVGLPGFPNRKGLIKLAQQGTLMSVDARTAREKTECQMLVDALENGSKLPFTSDYNRTFWFFSDRKLVEIMLSLQVGTYDEVLIDLTKKIGFIPIESKPSFSNAYGATWNNRVAIWLSSELEAKLLDNRNPADPSVDLTVMTRAAYDDSVKQEANKPSPLD</sequence>
<dbReference type="EMBL" id="CP002467">
    <property type="protein sequence ID" value="ADV84639.1"/>
    <property type="molecule type" value="Genomic_DNA"/>
</dbReference>
<evidence type="ECO:0000313" key="2">
    <source>
        <dbReference type="EMBL" id="ADV84639.1"/>
    </source>
</evidence>
<feature type="signal peptide" evidence="1">
    <location>
        <begin position="1"/>
        <end position="21"/>
    </location>
</feature>
<dbReference type="HOGENOM" id="CLU_1184573_0_0_0"/>
<accession>E8V2U2</accession>
<reference evidence="2 3" key="1">
    <citation type="journal article" date="2012" name="Stand. Genomic Sci.">
        <title>Complete genome sequence of Terriglobus saanensis type strain SP1PR4(T), an Acidobacteria from tundra soil.</title>
        <authorList>
            <person name="Rawat S.R."/>
            <person name="Mannisto M.K."/>
            <person name="Starovoytov V."/>
            <person name="Goodwin L."/>
            <person name="Nolan M."/>
            <person name="Hauser L."/>
            <person name="Land M."/>
            <person name="Davenport K.W."/>
            <person name="Woyke T."/>
            <person name="Haggblom M.M."/>
        </authorList>
    </citation>
    <scope>NUCLEOTIDE SEQUENCE</scope>
    <source>
        <strain evidence="3">ATCC BAA-1853 / DSM 23119 / SP1PR4</strain>
    </source>
</reference>
<dbReference type="Proteomes" id="UP000006844">
    <property type="component" value="Chromosome"/>
</dbReference>
<proteinExistence type="predicted"/>
<gene>
    <name evidence="2" type="ordered locus">AciPR4_3890</name>
</gene>
<keyword evidence="1" id="KW-0732">Signal</keyword>
<evidence type="ECO:0000256" key="1">
    <source>
        <dbReference type="SAM" id="SignalP"/>
    </source>
</evidence>
<evidence type="ECO:0008006" key="4">
    <source>
        <dbReference type="Google" id="ProtNLM"/>
    </source>
</evidence>
<keyword evidence="3" id="KW-1185">Reference proteome</keyword>
<protein>
    <recommendedName>
        <fullName evidence="4">Lipoprotein</fullName>
    </recommendedName>
</protein>